<dbReference type="PATRIC" id="fig|1719120.3.peg.1291"/>
<evidence type="ECO:0000313" key="6">
    <source>
        <dbReference type="EMBL" id="KPQ44224.1"/>
    </source>
</evidence>
<dbReference type="Gene3D" id="3.20.20.70">
    <property type="entry name" value="Aldolase class I"/>
    <property type="match status" value="1"/>
</dbReference>
<dbReference type="NCBIfam" id="TIGR03278">
    <property type="entry name" value="methan_mark_10"/>
    <property type="match status" value="1"/>
</dbReference>
<protein>
    <submittedName>
        <fullName evidence="6">Radical SAM superfamily protein</fullName>
    </submittedName>
</protein>
<gene>
    <name evidence="6" type="ORF">MPEBLZ_01206</name>
</gene>
<accession>A0A0P8CLR6</accession>
<dbReference type="EMBL" id="LKCM01000102">
    <property type="protein sequence ID" value="KPQ44224.1"/>
    <property type="molecule type" value="Genomic_DNA"/>
</dbReference>
<dbReference type="Pfam" id="PF04055">
    <property type="entry name" value="Radical_SAM"/>
    <property type="match status" value="1"/>
</dbReference>
<feature type="domain" description="Radical SAM core" evidence="5">
    <location>
        <begin position="14"/>
        <end position="267"/>
    </location>
</feature>
<dbReference type="Proteomes" id="UP000050360">
    <property type="component" value="Unassembled WGS sequence"/>
</dbReference>
<comment type="caution">
    <text evidence="6">The sequence shown here is derived from an EMBL/GenBank/DDBJ whole genome shotgun (WGS) entry which is preliminary data.</text>
</comment>
<dbReference type="AlphaFoldDB" id="A0A0P8CLR6"/>
<dbReference type="InterPro" id="IPR058240">
    <property type="entry name" value="rSAM_sf"/>
</dbReference>
<dbReference type="InterPro" id="IPR017672">
    <property type="entry name" value="MA_4551-like"/>
</dbReference>
<dbReference type="InterPro" id="IPR013785">
    <property type="entry name" value="Aldolase_TIM"/>
</dbReference>
<dbReference type="InterPro" id="IPR007197">
    <property type="entry name" value="rSAM"/>
</dbReference>
<keyword evidence="1" id="KW-0949">S-adenosyl-L-methionine</keyword>
<dbReference type="SFLD" id="SFLDS00029">
    <property type="entry name" value="Radical_SAM"/>
    <property type="match status" value="1"/>
</dbReference>
<evidence type="ECO:0000256" key="4">
    <source>
        <dbReference type="ARBA" id="ARBA00023014"/>
    </source>
</evidence>
<dbReference type="GO" id="GO:0003824">
    <property type="term" value="F:catalytic activity"/>
    <property type="evidence" value="ECO:0007669"/>
    <property type="project" value="InterPro"/>
</dbReference>
<keyword evidence="2" id="KW-0479">Metal-binding</keyword>
<dbReference type="GO" id="GO:0046872">
    <property type="term" value="F:metal ion binding"/>
    <property type="evidence" value="ECO:0007669"/>
    <property type="project" value="UniProtKB-KW"/>
</dbReference>
<keyword evidence="4" id="KW-0411">Iron-sulfur</keyword>
<dbReference type="SUPFAM" id="SSF102114">
    <property type="entry name" value="Radical SAM enzymes"/>
    <property type="match status" value="1"/>
</dbReference>
<name>A0A0P8CLR6_9EURY</name>
<reference evidence="6 7" key="1">
    <citation type="submission" date="2015-09" db="EMBL/GenBank/DDBJ databases">
        <title>A metagenomics-based metabolic model of nitrate-dependent anaerobic oxidation of methane by Methanoperedens-like archaea.</title>
        <authorList>
            <person name="Arshad A."/>
            <person name="Speth D.R."/>
            <person name="De Graaf R.M."/>
            <person name="Op Den Camp H.J."/>
            <person name="Jetten M.S."/>
            <person name="Welte C.U."/>
        </authorList>
    </citation>
    <scope>NUCLEOTIDE SEQUENCE [LARGE SCALE GENOMIC DNA]</scope>
</reference>
<evidence type="ECO:0000313" key="7">
    <source>
        <dbReference type="Proteomes" id="UP000050360"/>
    </source>
</evidence>
<evidence type="ECO:0000256" key="1">
    <source>
        <dbReference type="ARBA" id="ARBA00022691"/>
    </source>
</evidence>
<evidence type="ECO:0000259" key="5">
    <source>
        <dbReference type="PROSITE" id="PS51918"/>
    </source>
</evidence>
<organism evidence="6 7">
    <name type="scientific">Candidatus Methanoperedens nitratireducens</name>
    <dbReference type="NCBI Taxonomy" id="1392998"/>
    <lineage>
        <taxon>Archaea</taxon>
        <taxon>Methanobacteriati</taxon>
        <taxon>Methanobacteriota</taxon>
        <taxon>Stenosarchaea group</taxon>
        <taxon>Methanomicrobia</taxon>
        <taxon>Methanosarcinales</taxon>
        <taxon>ANME-2 cluster</taxon>
        <taxon>Candidatus Methanoperedentaceae</taxon>
        <taxon>Candidatus Methanoperedens</taxon>
    </lineage>
</organism>
<dbReference type="PROSITE" id="PS51918">
    <property type="entry name" value="RADICAL_SAM"/>
    <property type="match status" value="1"/>
</dbReference>
<keyword evidence="3" id="KW-0408">Iron</keyword>
<dbReference type="GO" id="GO:0051536">
    <property type="term" value="F:iron-sulfur cluster binding"/>
    <property type="evidence" value="ECO:0007669"/>
    <property type="project" value="UniProtKB-KW"/>
</dbReference>
<sequence>MQDNKFIYHLTFREDMEILADIGGRPGLDCRGFCRYCYFKGVTEIPAFGCKHCMPFQKGCNYCTKSVKEGYSSFKSMPMVAQEVKQSVFFNKNENVTKFNVSGGGDVSCYPELKPLIKFLSEYKKPIHLGYTSGKGMNKDDALFFIDHGVNEVTFTVFATDPELRRKYMNDKTPEDSLSALRILAGKCDVYAATVLIPGVNDKDVLLKTCKDLEEMGAKGLILMRFANENEQGLILNNSPVLEGVTPHTILEFKSIVDDINSKFDFRVTGTPLYDPETGSPFAIRNVPEALSKLPEITKEATIITSDVAAPLLRKIFDKLGGLVNVIPVKKDIGCLITIDDIKALDLSQIKETVFFPGRAFVHDPEIKKILAMDGKDRLVRRGPDMLTVDGEMSISMTKEEVISKEIEAFTELIQAINVIGTKPIL</sequence>
<evidence type="ECO:0000256" key="3">
    <source>
        <dbReference type="ARBA" id="ARBA00023004"/>
    </source>
</evidence>
<proteinExistence type="predicted"/>
<evidence type="ECO:0000256" key="2">
    <source>
        <dbReference type="ARBA" id="ARBA00022723"/>
    </source>
</evidence>